<dbReference type="Proteomes" id="UP000001529">
    <property type="component" value="Chromosome XI"/>
</dbReference>
<feature type="domain" description="SAM-dependent MTase TRM10-type" evidence="7">
    <location>
        <begin position="253"/>
        <end position="600"/>
    </location>
</feature>
<dbReference type="GO" id="GO:0052905">
    <property type="term" value="F:tRNA (guanosine(9)-N1)-methyltransferase activity"/>
    <property type="evidence" value="ECO:0007669"/>
    <property type="project" value="UniProtKB-EC"/>
</dbReference>
<evidence type="ECO:0000256" key="2">
    <source>
        <dbReference type="ARBA" id="ARBA00022603"/>
    </source>
</evidence>
<dbReference type="GO" id="GO:0000049">
    <property type="term" value="F:tRNA binding"/>
    <property type="evidence" value="ECO:0007669"/>
    <property type="project" value="TreeGrafter"/>
</dbReference>
<name>A0A125YWS7_TOXGM</name>
<dbReference type="VEuPathDB" id="ToxoDB:TGME49_311390"/>
<dbReference type="Gene3D" id="3.40.1280.30">
    <property type="match status" value="2"/>
</dbReference>
<organism evidence="8 9">
    <name type="scientific">Toxoplasma gondii (strain ATCC 50611 / Me49)</name>
    <dbReference type="NCBI Taxonomy" id="508771"/>
    <lineage>
        <taxon>Eukaryota</taxon>
        <taxon>Sar</taxon>
        <taxon>Alveolata</taxon>
        <taxon>Apicomplexa</taxon>
        <taxon>Conoidasida</taxon>
        <taxon>Coccidia</taxon>
        <taxon>Eucoccidiorida</taxon>
        <taxon>Eimeriorina</taxon>
        <taxon>Sarcocystidae</taxon>
        <taxon>Toxoplasma</taxon>
    </lineage>
</organism>
<dbReference type="KEGG" id="tgo:TGME49_311390"/>
<keyword evidence="3 8" id="KW-0808">Transferase</keyword>
<evidence type="ECO:0000256" key="3">
    <source>
        <dbReference type="ARBA" id="ARBA00022679"/>
    </source>
</evidence>
<dbReference type="GeneID" id="7900548"/>
<keyword evidence="4" id="KW-0949">S-adenosyl-L-methionine</keyword>
<comment type="catalytic activity">
    <reaction evidence="5">
        <text>guanosine(9) in tRNA + S-adenosyl-L-methionine = N(1)-methylguanosine(9) in tRNA + S-adenosyl-L-homocysteine + H(+)</text>
        <dbReference type="Rhea" id="RHEA:43156"/>
        <dbReference type="Rhea" id="RHEA-COMP:10367"/>
        <dbReference type="Rhea" id="RHEA-COMP:10368"/>
        <dbReference type="ChEBI" id="CHEBI:15378"/>
        <dbReference type="ChEBI" id="CHEBI:57856"/>
        <dbReference type="ChEBI" id="CHEBI:59789"/>
        <dbReference type="ChEBI" id="CHEBI:73542"/>
        <dbReference type="ChEBI" id="CHEBI:74269"/>
        <dbReference type="EC" id="2.1.1.221"/>
    </reaction>
</comment>
<dbReference type="GO" id="GO:0005634">
    <property type="term" value="C:nucleus"/>
    <property type="evidence" value="ECO:0007669"/>
    <property type="project" value="TreeGrafter"/>
</dbReference>
<feature type="region of interest" description="Disordered" evidence="6">
    <location>
        <begin position="354"/>
        <end position="382"/>
    </location>
</feature>
<evidence type="ECO:0000256" key="1">
    <source>
        <dbReference type="ARBA" id="ARBA00012797"/>
    </source>
</evidence>
<dbReference type="RefSeq" id="XP_002364381.1">
    <property type="nucleotide sequence ID" value="XM_002364340.2"/>
</dbReference>
<feature type="region of interest" description="Disordered" evidence="6">
    <location>
        <begin position="455"/>
        <end position="485"/>
    </location>
</feature>
<dbReference type="CDD" id="cd18089">
    <property type="entry name" value="SPOUT_Trm10-like"/>
    <property type="match status" value="1"/>
</dbReference>
<evidence type="ECO:0000256" key="6">
    <source>
        <dbReference type="SAM" id="MobiDB-lite"/>
    </source>
</evidence>
<reference evidence="8" key="1">
    <citation type="submission" date="2013-04" db="EMBL/GenBank/DDBJ databases">
        <authorList>
            <person name="Sibley D."/>
            <person name="Venepally P."/>
            <person name="Karamycheva S."/>
            <person name="Hadjithomas M."/>
            <person name="Khan A."/>
            <person name="Brunk B."/>
            <person name="Roos D."/>
            <person name="Caler E."/>
            <person name="Lorenzi H."/>
        </authorList>
    </citation>
    <scope>NUCLEOTIDE SEQUENCE [LARGE SCALE GENOMIC DNA]</scope>
    <source>
        <strain evidence="8">ME49</strain>
    </source>
</reference>
<keyword evidence="2 8" id="KW-0489">Methyltransferase</keyword>
<evidence type="ECO:0000313" key="9">
    <source>
        <dbReference type="Proteomes" id="UP000001529"/>
    </source>
</evidence>
<evidence type="ECO:0000259" key="7">
    <source>
        <dbReference type="PROSITE" id="PS51675"/>
    </source>
</evidence>
<feature type="compositionally biased region" description="Polar residues" evidence="6">
    <location>
        <begin position="363"/>
        <end position="373"/>
    </location>
</feature>
<dbReference type="EC" id="2.1.1.221" evidence="1"/>
<dbReference type="EMBL" id="KE138837">
    <property type="protein sequence ID" value="EPT26095.1"/>
    <property type="molecule type" value="Genomic_DNA"/>
</dbReference>
<proteinExistence type="predicted"/>
<dbReference type="InterPro" id="IPR038459">
    <property type="entry name" value="MT_TRM10-typ_sf"/>
</dbReference>
<feature type="region of interest" description="Disordered" evidence="6">
    <location>
        <begin position="40"/>
        <end position="145"/>
    </location>
</feature>
<evidence type="ECO:0000313" key="8">
    <source>
        <dbReference type="EMBL" id="EPT26095.1"/>
    </source>
</evidence>
<dbReference type="OrthoDB" id="278300at2759"/>
<evidence type="ECO:0000256" key="5">
    <source>
        <dbReference type="ARBA" id="ARBA00048434"/>
    </source>
</evidence>
<dbReference type="AlphaFoldDB" id="A0A125YWS7"/>
<evidence type="ECO:0000256" key="4">
    <source>
        <dbReference type="ARBA" id="ARBA00022691"/>
    </source>
</evidence>
<gene>
    <name evidence="8" type="ORF">TGME49_311390</name>
</gene>
<dbReference type="InterPro" id="IPR028564">
    <property type="entry name" value="MT_TRM10-typ"/>
</dbReference>
<dbReference type="PANTHER" id="PTHR13563">
    <property type="entry name" value="TRNA (GUANINE-9-) METHYLTRANSFERASE"/>
    <property type="match status" value="1"/>
</dbReference>
<feature type="region of interest" description="Disordered" evidence="6">
    <location>
        <begin position="214"/>
        <end position="234"/>
    </location>
</feature>
<dbReference type="GO" id="GO:0002939">
    <property type="term" value="P:tRNA N1-guanine methylation"/>
    <property type="evidence" value="ECO:0007669"/>
    <property type="project" value="TreeGrafter"/>
</dbReference>
<accession>A0A125YWS7</accession>
<feature type="compositionally biased region" description="Basic and acidic residues" evidence="6">
    <location>
        <begin position="97"/>
        <end position="107"/>
    </location>
</feature>
<sequence>MAEADTVVHSCPATCFEVATSESNKTQAVATAVTEATISTENVAAREPAHGAPIRSDSGYGGGETPGAFAVPSDGVSSAPSGLYQSKNQLRKRRRQERHERKKEFWKAKKKELKAQKRSQGLQSVRGGGDEESLSERRGATSEQNCYLERAERAAYREGETPLSAGCHAEAGEGLCDKRKPTRRAPRPSLCNLAGIEVPGMGDCCCRRTSNGQEVSAAGPNAKDSTPATASVHDKGMQTSNVPAAMLMSTAGSGCSRCPACLHGCVGIVIDCDFEHLQTEREVLSLAQQLMYSYGACRQHNKAVPELSCHTYVGSDCLRNSKRVEMCRVAECRRNLCLSEGNPLSECRHTMPGAEAAGERDGTSSQTAEQTHTPGEVPTQHREGITFSDFPLDGDSGNIDVSRPCQETEQKRVLPVCFSVTGVGPQLTAHLNAFQGFPRWQCEAYTQPFSELYLNRNPRQSTDSRAKRKESVRKVGSTPQPVAAANPNVMEGATETVEEPQIVYLSGDAETILEDLRPGYHYVIGGVVDRNRHKGLTFRKSKTEKVHAARLPIREYLGKELEGSTILTVNQVVEILLGYLSTRDWHAALVKTFPARKGKLDSKPL</sequence>
<protein>
    <recommendedName>
        <fullName evidence="1">tRNA (guanine(9)-N(1))-methyltransferase</fullName>
        <ecNumber evidence="1">2.1.1.221</ecNumber>
    </recommendedName>
</protein>
<dbReference type="InterPro" id="IPR007356">
    <property type="entry name" value="tRNA_m1G_MeTrfase_euk"/>
</dbReference>
<dbReference type="PROSITE" id="PS51675">
    <property type="entry name" value="SAM_MT_TRM10"/>
    <property type="match status" value="1"/>
</dbReference>
<dbReference type="PANTHER" id="PTHR13563:SF13">
    <property type="entry name" value="TRNA METHYLTRANSFERASE 10 HOMOLOG A"/>
    <property type="match status" value="1"/>
</dbReference>
<feature type="compositionally biased region" description="Polar residues" evidence="6">
    <location>
        <begin position="75"/>
        <end position="88"/>
    </location>
</feature>
<keyword evidence="9" id="KW-1185">Reference proteome</keyword>